<keyword evidence="4" id="KW-1185">Reference proteome</keyword>
<dbReference type="SUPFAM" id="SSF48452">
    <property type="entry name" value="TPR-like"/>
    <property type="match status" value="1"/>
</dbReference>
<dbReference type="Pfam" id="PF13432">
    <property type="entry name" value="TPR_16"/>
    <property type="match status" value="1"/>
</dbReference>
<dbReference type="RefSeq" id="WP_189676708.1">
    <property type="nucleotide sequence ID" value="NZ_BNAQ01000004.1"/>
</dbReference>
<feature type="domain" description="Surface lipoprotein assembly modifier C-terminal" evidence="2">
    <location>
        <begin position="231"/>
        <end position="435"/>
    </location>
</feature>
<evidence type="ECO:0000313" key="3">
    <source>
        <dbReference type="EMBL" id="GHH19923.1"/>
    </source>
</evidence>
<dbReference type="SUPFAM" id="SSF56935">
    <property type="entry name" value="Porins"/>
    <property type="match status" value="1"/>
</dbReference>
<keyword evidence="1" id="KW-0732">Signal</keyword>
<proteinExistence type="predicted"/>
<sequence>MITTSRGVLLAAVAITVSAYPASAAPAGIIEQATTLLQQGKAVEAYALLRPALADQAGDPGFNYAFGLAALDSGRTAEAILAFQRVLAVKPDMVEARAELARAYAMAGDVDTARAQFNTVLQDPSLPDPVRQRFTTLERSFAKQIAGGGSDVTGFVDVSGGYDSNINTATNLTSVTIPLFAVFGPGTLAGNARATHDGYGEIQAGISGVAAVSRQDRVFGSLLANYHDNIDSNTFDQASATGTAGFAHSFANRDTLSLSGQAQQFWLGQHSYRQAFGAIGQYTHVLNGGRALSFSAQYFRFNYDNQPLLDANRVAVAVSYAARKFVLTATGGHEQTREVAGDAQSNSFGEVSVGAELPIAAKISFVGGATADIRRYDAPDALFLTQRRDERLDVSAGLKFLVAKNVTVRPRVTYTRNFSNIAIYDYERATASVGVRLEF</sequence>
<accession>A0ABQ3LNY4</accession>
<dbReference type="Gene3D" id="1.25.40.10">
    <property type="entry name" value="Tetratricopeptide repeat domain"/>
    <property type="match status" value="1"/>
</dbReference>
<reference evidence="4" key="1">
    <citation type="journal article" date="2019" name="Int. J. Syst. Evol. Microbiol.">
        <title>The Global Catalogue of Microorganisms (GCM) 10K type strain sequencing project: providing services to taxonomists for standard genome sequencing and annotation.</title>
        <authorList>
            <consortium name="The Broad Institute Genomics Platform"/>
            <consortium name="The Broad Institute Genome Sequencing Center for Infectious Disease"/>
            <person name="Wu L."/>
            <person name="Ma J."/>
        </authorList>
    </citation>
    <scope>NUCLEOTIDE SEQUENCE [LARGE SCALE GENOMIC DNA]</scope>
    <source>
        <strain evidence="4">CGMCC 1.8957</strain>
    </source>
</reference>
<dbReference type="Proteomes" id="UP000652430">
    <property type="component" value="Unassembled WGS sequence"/>
</dbReference>
<evidence type="ECO:0000313" key="4">
    <source>
        <dbReference type="Proteomes" id="UP000652430"/>
    </source>
</evidence>
<evidence type="ECO:0000256" key="1">
    <source>
        <dbReference type="SAM" id="SignalP"/>
    </source>
</evidence>
<organism evidence="3 4">
    <name type="scientific">Sphingomonas glacialis</name>
    <dbReference type="NCBI Taxonomy" id="658225"/>
    <lineage>
        <taxon>Bacteria</taxon>
        <taxon>Pseudomonadati</taxon>
        <taxon>Pseudomonadota</taxon>
        <taxon>Alphaproteobacteria</taxon>
        <taxon>Sphingomonadales</taxon>
        <taxon>Sphingomonadaceae</taxon>
        <taxon>Sphingomonas</taxon>
    </lineage>
</organism>
<dbReference type="EMBL" id="BNAQ01000004">
    <property type="protein sequence ID" value="GHH19923.1"/>
    <property type="molecule type" value="Genomic_DNA"/>
</dbReference>
<dbReference type="Pfam" id="PF04575">
    <property type="entry name" value="SlipAM"/>
    <property type="match status" value="1"/>
</dbReference>
<comment type="caution">
    <text evidence="3">The sequence shown here is derived from an EMBL/GenBank/DDBJ whole genome shotgun (WGS) entry which is preliminary data.</text>
</comment>
<gene>
    <name evidence="3" type="ORF">GCM10008023_27250</name>
</gene>
<name>A0ABQ3LNY4_9SPHN</name>
<feature type="signal peptide" evidence="1">
    <location>
        <begin position="1"/>
        <end position="24"/>
    </location>
</feature>
<dbReference type="InterPro" id="IPR011990">
    <property type="entry name" value="TPR-like_helical_dom_sf"/>
</dbReference>
<feature type="chain" id="PRO_5047164261" description="Surface lipoprotein assembly modifier C-terminal domain-containing protein" evidence="1">
    <location>
        <begin position="25"/>
        <end position="439"/>
    </location>
</feature>
<protein>
    <recommendedName>
        <fullName evidence="2">Surface lipoprotein assembly modifier C-terminal domain-containing protein</fullName>
    </recommendedName>
</protein>
<dbReference type="InterPro" id="IPR007655">
    <property type="entry name" value="Slam_C"/>
</dbReference>
<evidence type="ECO:0000259" key="2">
    <source>
        <dbReference type="Pfam" id="PF04575"/>
    </source>
</evidence>